<comment type="caution">
    <text evidence="9">The sequence shown here is derived from an EMBL/GenBank/DDBJ whole genome shotgun (WGS) entry which is preliminary data.</text>
</comment>
<dbReference type="RefSeq" id="WP_354218565.1">
    <property type="nucleotide sequence ID" value="NZ_JBEPMX010000001.1"/>
</dbReference>
<evidence type="ECO:0000256" key="4">
    <source>
        <dbReference type="ARBA" id="ARBA00022989"/>
    </source>
</evidence>
<evidence type="ECO:0000256" key="3">
    <source>
        <dbReference type="ARBA" id="ARBA00022692"/>
    </source>
</evidence>
<keyword evidence="4 7" id="KW-1133">Transmembrane helix</keyword>
<evidence type="ECO:0000313" key="9">
    <source>
        <dbReference type="EMBL" id="MET3682147.1"/>
    </source>
</evidence>
<comment type="subcellular location">
    <subcellularLocation>
        <location evidence="1">Cell membrane</location>
    </subcellularLocation>
</comment>
<evidence type="ECO:0000256" key="8">
    <source>
        <dbReference type="SAM" id="SignalP"/>
    </source>
</evidence>
<feature type="compositionally biased region" description="Basic and acidic residues" evidence="6">
    <location>
        <begin position="195"/>
        <end position="209"/>
    </location>
</feature>
<feature type="region of interest" description="Disordered" evidence="6">
    <location>
        <begin position="36"/>
        <end position="72"/>
    </location>
</feature>
<keyword evidence="3 7" id="KW-0812">Transmembrane</keyword>
<evidence type="ECO:0000313" key="10">
    <source>
        <dbReference type="Proteomes" id="UP001549167"/>
    </source>
</evidence>
<evidence type="ECO:0000256" key="1">
    <source>
        <dbReference type="ARBA" id="ARBA00004236"/>
    </source>
</evidence>
<evidence type="ECO:0000256" key="2">
    <source>
        <dbReference type="ARBA" id="ARBA00022475"/>
    </source>
</evidence>
<feature type="compositionally biased region" description="Acidic residues" evidence="6">
    <location>
        <begin position="48"/>
        <end position="70"/>
    </location>
</feature>
<reference evidence="9 10" key="1">
    <citation type="submission" date="2024-06" db="EMBL/GenBank/DDBJ databases">
        <title>Genomic Encyclopedia of Type Strains, Phase IV (KMG-IV): sequencing the most valuable type-strain genomes for metagenomic binning, comparative biology and taxonomic classification.</title>
        <authorList>
            <person name="Goeker M."/>
        </authorList>
    </citation>
    <scope>NUCLEOTIDE SEQUENCE [LARGE SCALE GENOMIC DNA]</scope>
    <source>
        <strain evidence="9 10">DSM 23520</strain>
    </source>
</reference>
<evidence type="ECO:0000256" key="5">
    <source>
        <dbReference type="ARBA" id="ARBA00023136"/>
    </source>
</evidence>
<gene>
    <name evidence="9" type="ORF">ABID56_000226</name>
</gene>
<evidence type="ECO:0000256" key="6">
    <source>
        <dbReference type="SAM" id="MobiDB-lite"/>
    </source>
</evidence>
<feature type="chain" id="PRO_5045611053" evidence="8">
    <location>
        <begin position="27"/>
        <end position="228"/>
    </location>
</feature>
<evidence type="ECO:0000256" key="7">
    <source>
        <dbReference type="SAM" id="Phobius"/>
    </source>
</evidence>
<dbReference type="InterPro" id="IPR022781">
    <property type="entry name" value="Flagellar_biosynth_FliO"/>
</dbReference>
<keyword evidence="8" id="KW-0732">Signal</keyword>
<dbReference type="Proteomes" id="UP001549167">
    <property type="component" value="Unassembled WGS sequence"/>
</dbReference>
<accession>A0ABV2KRD9</accession>
<keyword evidence="5 7" id="KW-0472">Membrane</keyword>
<proteinExistence type="predicted"/>
<name>A0ABV2KRD9_9BACI</name>
<organism evidence="9 10">
    <name type="scientific">Alkalibacillus flavidus</name>
    <dbReference type="NCBI Taxonomy" id="546021"/>
    <lineage>
        <taxon>Bacteria</taxon>
        <taxon>Bacillati</taxon>
        <taxon>Bacillota</taxon>
        <taxon>Bacilli</taxon>
        <taxon>Bacillales</taxon>
        <taxon>Bacillaceae</taxon>
        <taxon>Alkalibacillus</taxon>
    </lineage>
</organism>
<keyword evidence="9" id="KW-0282">Flagellum</keyword>
<feature type="transmembrane region" description="Helical" evidence="7">
    <location>
        <begin position="83"/>
        <end position="101"/>
    </location>
</feature>
<sequence>MMKRVFLVGLLTVLIALSFEGGILNANTDCEGSVADCLESDSSSNQNENDEPTDDLSPDDSNNESNEDENAVGSSNQSLFLDFLRMIAALVLVLALLYVVLKFIQKRTRNYQQTRAMENIGGVALGHNKSAQIVRVGDDFYLVGVGENVEFLTQIENPDTIDQLIQSPEEASGNASFQSFLQNFQSKKRNTYQEAETKNQFKTELETMKNSRKRMMKRYQGKDDRHDE</sequence>
<keyword evidence="9" id="KW-0969">Cilium</keyword>
<protein>
    <submittedName>
        <fullName evidence="9">Flagellar protein FliO/FliZ</fullName>
    </submittedName>
</protein>
<dbReference type="EMBL" id="JBEPMX010000001">
    <property type="protein sequence ID" value="MET3682147.1"/>
    <property type="molecule type" value="Genomic_DNA"/>
</dbReference>
<feature type="region of interest" description="Disordered" evidence="6">
    <location>
        <begin position="191"/>
        <end position="228"/>
    </location>
</feature>
<feature type="compositionally biased region" description="Basic residues" evidence="6">
    <location>
        <begin position="210"/>
        <end position="219"/>
    </location>
</feature>
<keyword evidence="2" id="KW-1003">Cell membrane</keyword>
<keyword evidence="10" id="KW-1185">Reference proteome</keyword>
<keyword evidence="9" id="KW-0966">Cell projection</keyword>
<dbReference type="Pfam" id="PF04347">
    <property type="entry name" value="FliO"/>
    <property type="match status" value="1"/>
</dbReference>
<feature type="signal peptide" evidence="8">
    <location>
        <begin position="1"/>
        <end position="26"/>
    </location>
</feature>